<dbReference type="RefSeq" id="WP_119585522.1">
    <property type="nucleotide sequence ID" value="NZ_CAWODQ010000012.1"/>
</dbReference>
<dbReference type="EMBL" id="QXFL01000002">
    <property type="protein sequence ID" value="RIV87774.1"/>
    <property type="molecule type" value="Genomic_DNA"/>
</dbReference>
<dbReference type="InterPro" id="IPR012545">
    <property type="entry name" value="DUF1697"/>
</dbReference>
<dbReference type="SUPFAM" id="SSF160379">
    <property type="entry name" value="SP0830-like"/>
    <property type="match status" value="1"/>
</dbReference>
<dbReference type="AlphaFoldDB" id="A0A418NV14"/>
<gene>
    <name evidence="1" type="ORF">D2V07_05435</name>
</gene>
<protein>
    <submittedName>
        <fullName evidence="1">DUF1697 domain-containing protein</fullName>
    </submittedName>
</protein>
<evidence type="ECO:0000313" key="2">
    <source>
        <dbReference type="Proteomes" id="UP000286576"/>
    </source>
</evidence>
<keyword evidence="2" id="KW-1185">Reference proteome</keyword>
<dbReference type="Proteomes" id="UP000286576">
    <property type="component" value="Unassembled WGS sequence"/>
</dbReference>
<organism evidence="1 2">
    <name type="scientific">Aurantiacibacter zhengii</name>
    <dbReference type="NCBI Taxonomy" id="2307003"/>
    <lineage>
        <taxon>Bacteria</taxon>
        <taxon>Pseudomonadati</taxon>
        <taxon>Pseudomonadota</taxon>
        <taxon>Alphaproteobacteria</taxon>
        <taxon>Sphingomonadales</taxon>
        <taxon>Erythrobacteraceae</taxon>
        <taxon>Aurantiacibacter</taxon>
    </lineage>
</organism>
<dbReference type="OrthoDB" id="9806494at2"/>
<dbReference type="PIRSF" id="PIRSF008502">
    <property type="entry name" value="UCP008502"/>
    <property type="match status" value="1"/>
</dbReference>
<sequence>MPRRVALLGSINVGGNRVKMADLRSAFERAGFTDVRTITASGNVLFDHDGSSDAGARIETLLTNDFGIESFAVVRTYEELARALDENPFAGSGEDKLVHTIFLESQPTTDAFAQLEVDHAGRGMERLAPGTKALHIDYVDGAGNSKLTKPFIERRLGCRGTARNVTSIRRIMETMEQ</sequence>
<comment type="caution">
    <text evidence="1">The sequence shown here is derived from an EMBL/GenBank/DDBJ whole genome shotgun (WGS) entry which is preliminary data.</text>
</comment>
<accession>A0A418NV14</accession>
<name>A0A418NV14_9SPHN</name>
<dbReference type="Pfam" id="PF08002">
    <property type="entry name" value="DUF1697"/>
    <property type="match status" value="1"/>
</dbReference>
<dbReference type="PANTHER" id="PTHR36439:SF1">
    <property type="entry name" value="DUF1697 DOMAIN-CONTAINING PROTEIN"/>
    <property type="match status" value="1"/>
</dbReference>
<proteinExistence type="predicted"/>
<dbReference type="PANTHER" id="PTHR36439">
    <property type="entry name" value="BLL4334 PROTEIN"/>
    <property type="match status" value="1"/>
</dbReference>
<evidence type="ECO:0000313" key="1">
    <source>
        <dbReference type="EMBL" id="RIV87774.1"/>
    </source>
</evidence>
<dbReference type="Gene3D" id="3.30.70.1280">
    <property type="entry name" value="SP0830-like domains"/>
    <property type="match status" value="1"/>
</dbReference>
<reference evidence="1 2" key="1">
    <citation type="submission" date="2018-08" db="EMBL/GenBank/DDBJ databases">
        <title>Erythrobacter zhengii sp.nov., a bacterium isolated from deep-sea sediment.</title>
        <authorList>
            <person name="Fang C."/>
            <person name="Wu Y.-H."/>
            <person name="Sun C."/>
            <person name="Wang H."/>
            <person name="Cheng H."/>
            <person name="Meng F.-X."/>
            <person name="Wang C.-S."/>
            <person name="Xu X.-W."/>
        </authorList>
    </citation>
    <scope>NUCLEOTIDE SEQUENCE [LARGE SCALE GENOMIC DNA]</scope>
    <source>
        <strain evidence="1 2">V18</strain>
    </source>
</reference>